<feature type="region of interest" description="Disordered" evidence="1">
    <location>
        <begin position="24"/>
        <end position="54"/>
    </location>
</feature>
<evidence type="ECO:0000313" key="3">
    <source>
        <dbReference type="Proteomes" id="UP001629113"/>
    </source>
</evidence>
<accession>A0ABR4PU87</accession>
<gene>
    <name evidence="2" type="ORF">PVAG01_03232</name>
</gene>
<name>A0ABR4PU87_9HELO</name>
<organism evidence="2 3">
    <name type="scientific">Phlyctema vagabunda</name>
    <dbReference type="NCBI Taxonomy" id="108571"/>
    <lineage>
        <taxon>Eukaryota</taxon>
        <taxon>Fungi</taxon>
        <taxon>Dikarya</taxon>
        <taxon>Ascomycota</taxon>
        <taxon>Pezizomycotina</taxon>
        <taxon>Leotiomycetes</taxon>
        <taxon>Helotiales</taxon>
        <taxon>Dermateaceae</taxon>
        <taxon>Phlyctema</taxon>
    </lineage>
</organism>
<reference evidence="2 3" key="1">
    <citation type="submission" date="2024-06" db="EMBL/GenBank/DDBJ databases">
        <title>Complete genome of Phlyctema vagabunda strain 19-DSS-EL-015.</title>
        <authorList>
            <person name="Fiorenzani C."/>
        </authorList>
    </citation>
    <scope>NUCLEOTIDE SEQUENCE [LARGE SCALE GENOMIC DNA]</scope>
    <source>
        <strain evidence="2 3">19-DSS-EL-015</strain>
    </source>
</reference>
<dbReference type="Proteomes" id="UP001629113">
    <property type="component" value="Unassembled WGS sequence"/>
</dbReference>
<keyword evidence="3" id="KW-1185">Reference proteome</keyword>
<comment type="caution">
    <text evidence="2">The sequence shown here is derived from an EMBL/GenBank/DDBJ whole genome shotgun (WGS) entry which is preliminary data.</text>
</comment>
<sequence>MRDLVDRHRPRCIASVAPVLSVHKADRDRDDVQDTRADCRSSSYQHQDAADKNFPNRRTQRAAAALSIWVDLDSTSKKENFWKQPLTITNPDSLAYALLHHLQTNSVQNGKLEALHEVELESILAERRFTTADVEWWAWILSGDDPDMRAERFLTRSRRPPLFLLLEILRAPIQRVDNLKGLILETKSLLLNDEGSRHTSSTEDIGAPISWESSNRRTGNDVMARVLLDALLEQARRISPPAIVSIAQLIFPYMIVSLGKKMGGPLELSPWKRSRLCSMYNTMLLKLSAPAKIEPFYSMVYNAQAQRILLESGNLFEPPFLLNCGGYKSIIRVLIASKKIESETKAAGLRARTWPPWRVEQDGMDAQRPRQDDMSRALLVLLAAQESGYDPDANDVAMRILAGQELDGTPTVQKRTISHKPGTPLKLLPYHELSPMVWAARIEATRDIEEAWSAFSAFSDAGGQHDQTTYAVMLEKLIFERLRATGIRREPGGVSGDAKEQLPPNNDKYSAFYRSQLQPPTFDMLYRRMLDADIKLPTRLVALAVETVADPIDAMQYLADAGAGKRTLTLIKGGHDSSGPQILSKIPKQIFAAIIGMLGRFAPRAALKPISVAIGRYHYNPLQGGPRLPRTAQHEHRLDEAPEERREWVIVELSSKPMHRSFIDPLHTAAKLLLTRKNQYRPAWYRLFETLARSGLVHNRRLSQAKNDILSWRVMKLMLSEFQKCGLELDPEGFCSVAWVVRKAVIAESSPSVTRDDIKPLSDSHLTILKSEFRKLTRTNDDDYLPRLWNPIRGYMLHAYMLALGPAREELEMVYVLNWMVDNHRTLNDMVAQAVNGHRSLRYVFVAARIYLRAPRNILKAQALVDSVPAWGGWPDEQELEEYVARGLSDDAVTFPTYSPARDEQTHESPIS</sequence>
<protein>
    <submittedName>
        <fullName evidence="2">Uncharacterized protein</fullName>
    </submittedName>
</protein>
<dbReference type="EMBL" id="JBFCZG010000002">
    <property type="protein sequence ID" value="KAL3426441.1"/>
    <property type="molecule type" value="Genomic_DNA"/>
</dbReference>
<feature type="compositionally biased region" description="Basic and acidic residues" evidence="1">
    <location>
        <begin position="24"/>
        <end position="39"/>
    </location>
</feature>
<evidence type="ECO:0000313" key="2">
    <source>
        <dbReference type="EMBL" id="KAL3426441.1"/>
    </source>
</evidence>
<proteinExistence type="predicted"/>
<evidence type="ECO:0000256" key="1">
    <source>
        <dbReference type="SAM" id="MobiDB-lite"/>
    </source>
</evidence>